<name>A0A813V4J9_9BILA</name>
<organism evidence="1 2">
    <name type="scientific">Brachionus calyciflorus</name>
    <dbReference type="NCBI Taxonomy" id="104777"/>
    <lineage>
        <taxon>Eukaryota</taxon>
        <taxon>Metazoa</taxon>
        <taxon>Spiralia</taxon>
        <taxon>Gnathifera</taxon>
        <taxon>Rotifera</taxon>
        <taxon>Eurotatoria</taxon>
        <taxon>Monogononta</taxon>
        <taxon>Pseudotrocha</taxon>
        <taxon>Ploima</taxon>
        <taxon>Brachionidae</taxon>
        <taxon>Brachionus</taxon>
    </lineage>
</organism>
<dbReference type="AlphaFoldDB" id="A0A813V4J9"/>
<accession>A0A813V4J9</accession>
<sequence>MIEAVSIRDWFDCFNYCSLKITCKFVMNKNANCRYFSSLSMDEEIYDGSYWYKNKVYPKLAKNYSITYLQEKKFIKVYDVLYSYITIQSDLDNIKNKCNINSILCAGGGLVGSDVLDLVACANCYSVLTPTEKNKPVLIEEVYWYMTPDHSFGFSPNATIDQNSADIFDTTNPFRLSWHLNISFGGYRLGQLTGLNNDNNYKKYIFIKV</sequence>
<protein>
    <submittedName>
        <fullName evidence="1">Uncharacterized protein</fullName>
    </submittedName>
</protein>
<keyword evidence="2" id="KW-1185">Reference proteome</keyword>
<reference evidence="1" key="1">
    <citation type="submission" date="2021-02" db="EMBL/GenBank/DDBJ databases">
        <authorList>
            <person name="Nowell W R."/>
        </authorList>
    </citation>
    <scope>NUCLEOTIDE SEQUENCE</scope>
    <source>
        <strain evidence="1">Ploen Becks lab</strain>
    </source>
</reference>
<evidence type="ECO:0000313" key="2">
    <source>
        <dbReference type="Proteomes" id="UP000663879"/>
    </source>
</evidence>
<comment type="caution">
    <text evidence="1">The sequence shown here is derived from an EMBL/GenBank/DDBJ whole genome shotgun (WGS) entry which is preliminary data.</text>
</comment>
<dbReference type="Proteomes" id="UP000663879">
    <property type="component" value="Unassembled WGS sequence"/>
</dbReference>
<gene>
    <name evidence="1" type="ORF">OXX778_LOCUS8309</name>
</gene>
<dbReference type="OrthoDB" id="10014141at2759"/>
<dbReference type="EMBL" id="CAJNOC010001133">
    <property type="protein sequence ID" value="CAF0838132.1"/>
    <property type="molecule type" value="Genomic_DNA"/>
</dbReference>
<proteinExistence type="predicted"/>
<evidence type="ECO:0000313" key="1">
    <source>
        <dbReference type="EMBL" id="CAF0838132.1"/>
    </source>
</evidence>